<feature type="compositionally biased region" description="Polar residues" evidence="8">
    <location>
        <begin position="1"/>
        <end position="16"/>
    </location>
</feature>
<evidence type="ECO:0000256" key="2">
    <source>
        <dbReference type="ARBA" id="ARBA00006390"/>
    </source>
</evidence>
<dbReference type="EMBL" id="PZQS01000003">
    <property type="protein sequence ID" value="PVD35024.1"/>
    <property type="molecule type" value="Genomic_DNA"/>
</dbReference>
<evidence type="ECO:0000256" key="1">
    <source>
        <dbReference type="ARBA" id="ARBA00004193"/>
    </source>
</evidence>
<sequence>MGTSQSHPTYQGQVMSTKEPEPGPPYPGPPAQYQFVNTQVTIGTQISFSFTQTHMVTSDINTYYPFLGAQYAQGYRLLSFYRIPGQTRVTGFMNATVAVPFQGIFCRYPNVPTHEKWHLHIEKSVIQTQRMVSGIITFNTQRGVVSDTSHIMESIARNTQGGGRLICIEMTGQQQSQSTRLAYSGLSPVMGVDLFFEKPEHPMPEQFVYNCVCVPINVTYQGGFRPVPVVQCDWLGVLAQNLSQGWRLIEIFMDMTCSTQAHGFSATQTLNSMWFFEKAASRMNDSTPVYQGTVVPHEIIINAGFGGTTTSAHWEPVIEKMGSRGWELACILETPESHISGMASIARKCLLFFQRRILPPVGVAPGAIGFNLPPPPPYDSMPAGYGQVQPGLYQPPPPPPEYK</sequence>
<keyword evidence="4" id="KW-0519">Myristate</keyword>
<dbReference type="AlphaFoldDB" id="A0A2T7PNM4"/>
<dbReference type="Proteomes" id="UP000245119">
    <property type="component" value="Linkage Group LG3"/>
</dbReference>
<comment type="caution">
    <text evidence="9">The sequence shown here is derived from an EMBL/GenBank/DDBJ whole genome shotgun (WGS) entry which is preliminary data.</text>
</comment>
<keyword evidence="3" id="KW-1003">Cell membrane</keyword>
<keyword evidence="7" id="KW-0449">Lipoprotein</keyword>
<feature type="region of interest" description="Disordered" evidence="8">
    <location>
        <begin position="379"/>
        <end position="403"/>
    </location>
</feature>
<dbReference type="OrthoDB" id="5970923at2759"/>
<evidence type="ECO:0000256" key="3">
    <source>
        <dbReference type="ARBA" id="ARBA00022475"/>
    </source>
</evidence>
<name>A0A2T7PNM4_POMCA</name>
<organism evidence="9 10">
    <name type="scientific">Pomacea canaliculata</name>
    <name type="common">Golden apple snail</name>
    <dbReference type="NCBI Taxonomy" id="400727"/>
    <lineage>
        <taxon>Eukaryota</taxon>
        <taxon>Metazoa</taxon>
        <taxon>Spiralia</taxon>
        <taxon>Lophotrochozoa</taxon>
        <taxon>Mollusca</taxon>
        <taxon>Gastropoda</taxon>
        <taxon>Caenogastropoda</taxon>
        <taxon>Architaenioglossa</taxon>
        <taxon>Ampullarioidea</taxon>
        <taxon>Ampullariidae</taxon>
        <taxon>Pomacea</taxon>
    </lineage>
</organism>
<reference evidence="9 10" key="1">
    <citation type="submission" date="2018-04" db="EMBL/GenBank/DDBJ databases">
        <title>The genome of golden apple snail Pomacea canaliculata provides insight into stress tolerance and invasive adaptation.</title>
        <authorList>
            <person name="Liu C."/>
            <person name="Liu B."/>
            <person name="Ren Y."/>
            <person name="Zhang Y."/>
            <person name="Wang H."/>
            <person name="Li S."/>
            <person name="Jiang F."/>
            <person name="Yin L."/>
            <person name="Zhang G."/>
            <person name="Qian W."/>
            <person name="Fan W."/>
        </authorList>
    </citation>
    <scope>NUCLEOTIDE SEQUENCE [LARGE SCALE GENOMIC DNA]</scope>
    <source>
        <strain evidence="9">SZHN2017</strain>
        <tissue evidence="9">Muscle</tissue>
    </source>
</reference>
<comment type="similarity">
    <text evidence="2">Belongs to the raftlin family.</text>
</comment>
<evidence type="ECO:0000313" key="10">
    <source>
        <dbReference type="Proteomes" id="UP000245119"/>
    </source>
</evidence>
<comment type="subcellular location">
    <subcellularLocation>
        <location evidence="1">Cell membrane</location>
        <topology evidence="1">Lipid-anchor</topology>
    </subcellularLocation>
</comment>
<keyword evidence="5" id="KW-0472">Membrane</keyword>
<evidence type="ECO:0000256" key="4">
    <source>
        <dbReference type="ARBA" id="ARBA00022707"/>
    </source>
</evidence>
<proteinExistence type="inferred from homology"/>
<dbReference type="GO" id="GO:0005886">
    <property type="term" value="C:plasma membrane"/>
    <property type="evidence" value="ECO:0007669"/>
    <property type="project" value="UniProtKB-SubCell"/>
</dbReference>
<feature type="region of interest" description="Disordered" evidence="8">
    <location>
        <begin position="1"/>
        <end position="30"/>
    </location>
</feature>
<evidence type="ECO:0000313" key="9">
    <source>
        <dbReference type="EMBL" id="PVD35024.1"/>
    </source>
</evidence>
<dbReference type="Pfam" id="PF15250">
    <property type="entry name" value="Raftlin"/>
    <property type="match status" value="1"/>
</dbReference>
<dbReference type="InterPro" id="IPR028169">
    <property type="entry name" value="Raftlin"/>
</dbReference>
<gene>
    <name evidence="9" type="ORF">C0Q70_06305</name>
</gene>
<protein>
    <submittedName>
        <fullName evidence="9">Uncharacterized protein</fullName>
    </submittedName>
</protein>
<evidence type="ECO:0000256" key="5">
    <source>
        <dbReference type="ARBA" id="ARBA00023136"/>
    </source>
</evidence>
<evidence type="ECO:0000256" key="6">
    <source>
        <dbReference type="ARBA" id="ARBA00023139"/>
    </source>
</evidence>
<feature type="compositionally biased region" description="Pro residues" evidence="8">
    <location>
        <begin position="393"/>
        <end position="403"/>
    </location>
</feature>
<dbReference type="OMA" id="PGVQRQK"/>
<accession>A0A2T7PNM4</accession>
<evidence type="ECO:0000256" key="7">
    <source>
        <dbReference type="ARBA" id="ARBA00023288"/>
    </source>
</evidence>
<keyword evidence="6" id="KW-0564">Palmitate</keyword>
<evidence type="ECO:0000256" key="8">
    <source>
        <dbReference type="SAM" id="MobiDB-lite"/>
    </source>
</evidence>
<keyword evidence="10" id="KW-1185">Reference proteome</keyword>